<protein>
    <submittedName>
        <fullName evidence="1">Uncharacterized protein</fullName>
    </submittedName>
</protein>
<dbReference type="Proteomes" id="UP001283361">
    <property type="component" value="Unassembled WGS sequence"/>
</dbReference>
<gene>
    <name evidence="1" type="ORF">RRG08_040981</name>
</gene>
<dbReference type="AlphaFoldDB" id="A0AAE0ZIQ8"/>
<evidence type="ECO:0000313" key="2">
    <source>
        <dbReference type="Proteomes" id="UP001283361"/>
    </source>
</evidence>
<organism evidence="1 2">
    <name type="scientific">Elysia crispata</name>
    <name type="common">lettuce slug</name>
    <dbReference type="NCBI Taxonomy" id="231223"/>
    <lineage>
        <taxon>Eukaryota</taxon>
        <taxon>Metazoa</taxon>
        <taxon>Spiralia</taxon>
        <taxon>Lophotrochozoa</taxon>
        <taxon>Mollusca</taxon>
        <taxon>Gastropoda</taxon>
        <taxon>Heterobranchia</taxon>
        <taxon>Euthyneura</taxon>
        <taxon>Panpulmonata</taxon>
        <taxon>Sacoglossa</taxon>
        <taxon>Placobranchoidea</taxon>
        <taxon>Plakobranchidae</taxon>
        <taxon>Elysia</taxon>
    </lineage>
</organism>
<name>A0AAE0ZIQ8_9GAST</name>
<dbReference type="EMBL" id="JAWDGP010003868">
    <property type="protein sequence ID" value="KAK3770073.1"/>
    <property type="molecule type" value="Genomic_DNA"/>
</dbReference>
<keyword evidence="2" id="KW-1185">Reference proteome</keyword>
<evidence type="ECO:0000313" key="1">
    <source>
        <dbReference type="EMBL" id="KAK3770073.1"/>
    </source>
</evidence>
<accession>A0AAE0ZIQ8</accession>
<proteinExistence type="predicted"/>
<sequence length="396" mass="44402">MTGRVWRGADCCCHDRPRVAGSGLLLSLQAACGGERIVAVMTGRVWRGADCCCHDRPQIPDQTESLYRLACRPQLVLALLALLIKSQVSGEPLMPAFPAHPECVYEFSSQPCRESYSHCNSTWIRVSASAPNIYGERLLENKLGQRSHVIIPYCDCTARLGASPDSCCHYRLGHSKSSHPSDAIGPGREDSLSKLWNPTSGLYLDRLFDKLGHGLHILVSTVAPCFYPRHRTSCSRHDSTSRSATGVMNYITTRYMTGILRHKQYFTPSSSAHSRDRISVDFSPQLETDENLDKADLVRCVERNISREENTRIFKGKKYCTDKSECVGLVWLNDRTRANALGQYDCMAGQDRMREAGMIVERCYLHQFWVALSTEPQTDNNDVPGRFCGIPPYLTD</sequence>
<comment type="caution">
    <text evidence="1">The sequence shown here is derived from an EMBL/GenBank/DDBJ whole genome shotgun (WGS) entry which is preliminary data.</text>
</comment>
<reference evidence="1" key="1">
    <citation type="journal article" date="2023" name="G3 (Bethesda)">
        <title>A reference genome for the long-term kleptoplast-retaining sea slug Elysia crispata morphotype clarki.</title>
        <authorList>
            <person name="Eastman K.E."/>
            <person name="Pendleton A.L."/>
            <person name="Shaikh M.A."/>
            <person name="Suttiyut T."/>
            <person name="Ogas R."/>
            <person name="Tomko P."/>
            <person name="Gavelis G."/>
            <person name="Widhalm J.R."/>
            <person name="Wisecaver J.H."/>
        </authorList>
    </citation>
    <scope>NUCLEOTIDE SEQUENCE</scope>
    <source>
        <strain evidence="1">ECLA1</strain>
    </source>
</reference>